<comment type="similarity">
    <text evidence="1">Belongs to the protein disulfide isomerase family.</text>
</comment>
<evidence type="ECO:0000256" key="4">
    <source>
        <dbReference type="SAM" id="SignalP"/>
    </source>
</evidence>
<evidence type="ECO:0000256" key="1">
    <source>
        <dbReference type="ARBA" id="ARBA00006347"/>
    </source>
</evidence>
<dbReference type="SUPFAM" id="SSF52833">
    <property type="entry name" value="Thioredoxin-like"/>
    <property type="match status" value="1"/>
</dbReference>
<evidence type="ECO:0000256" key="2">
    <source>
        <dbReference type="ARBA" id="ARBA00022729"/>
    </source>
</evidence>
<dbReference type="GO" id="GO:0005783">
    <property type="term" value="C:endoplasmic reticulum"/>
    <property type="evidence" value="ECO:0007669"/>
    <property type="project" value="TreeGrafter"/>
</dbReference>
<organism evidence="6 7">
    <name type="scientific">Neocallimastix californiae</name>
    <dbReference type="NCBI Taxonomy" id="1754190"/>
    <lineage>
        <taxon>Eukaryota</taxon>
        <taxon>Fungi</taxon>
        <taxon>Fungi incertae sedis</taxon>
        <taxon>Chytridiomycota</taxon>
        <taxon>Chytridiomycota incertae sedis</taxon>
        <taxon>Neocallimastigomycetes</taxon>
        <taxon>Neocallimastigales</taxon>
        <taxon>Neocallimastigaceae</taxon>
        <taxon>Neocallimastix</taxon>
    </lineage>
</organism>
<feature type="signal peptide" evidence="4">
    <location>
        <begin position="1"/>
        <end position="25"/>
    </location>
</feature>
<feature type="compositionally biased region" description="Acidic residues" evidence="3">
    <location>
        <begin position="240"/>
        <end position="254"/>
    </location>
</feature>
<reference evidence="6 7" key="1">
    <citation type="submission" date="2016-08" db="EMBL/GenBank/DDBJ databases">
        <title>A Parts List for Fungal Cellulosomes Revealed by Comparative Genomics.</title>
        <authorList>
            <consortium name="DOE Joint Genome Institute"/>
            <person name="Haitjema C.H."/>
            <person name="Gilmore S.P."/>
            <person name="Henske J.K."/>
            <person name="Solomon K.V."/>
            <person name="De Groot R."/>
            <person name="Kuo A."/>
            <person name="Mondo S.J."/>
            <person name="Salamov A.A."/>
            <person name="Labutti K."/>
            <person name="Zhao Z."/>
            <person name="Chiniquy J."/>
            <person name="Barry K."/>
            <person name="Brewer H.M."/>
            <person name="Purvine S.O."/>
            <person name="Wright A.T."/>
            <person name="Boxma B."/>
            <person name="Van Alen T."/>
            <person name="Hackstein J.H."/>
            <person name="Baker S.E."/>
            <person name="Grigoriev I.V."/>
            <person name="O'Malley M.A."/>
        </authorList>
    </citation>
    <scope>NUCLEOTIDE SEQUENCE [LARGE SCALE GENOMIC DNA]</scope>
    <source>
        <strain evidence="6 7">G1</strain>
    </source>
</reference>
<gene>
    <name evidence="6" type="ORF">LY90DRAFT_505472</name>
</gene>
<dbReference type="Pfam" id="PF00085">
    <property type="entry name" value="Thioredoxin"/>
    <property type="match status" value="1"/>
</dbReference>
<evidence type="ECO:0000313" key="7">
    <source>
        <dbReference type="Proteomes" id="UP000193920"/>
    </source>
</evidence>
<feature type="chain" id="PRO_5012666203" description="Thioredoxin domain-containing protein" evidence="4">
    <location>
        <begin position="26"/>
        <end position="360"/>
    </location>
</feature>
<dbReference type="InterPro" id="IPR051063">
    <property type="entry name" value="PDI"/>
</dbReference>
<dbReference type="InterPro" id="IPR036249">
    <property type="entry name" value="Thioredoxin-like_sf"/>
</dbReference>
<dbReference type="GO" id="GO:0006457">
    <property type="term" value="P:protein folding"/>
    <property type="evidence" value="ECO:0007669"/>
    <property type="project" value="TreeGrafter"/>
</dbReference>
<protein>
    <recommendedName>
        <fullName evidence="5">Thioredoxin domain-containing protein</fullName>
    </recommendedName>
</protein>
<dbReference type="EMBL" id="MCOG01000058">
    <property type="protein sequence ID" value="ORY62006.1"/>
    <property type="molecule type" value="Genomic_DNA"/>
</dbReference>
<dbReference type="AlphaFoldDB" id="A0A1Y2DSA4"/>
<proteinExistence type="inferred from homology"/>
<feature type="domain" description="Thioredoxin" evidence="5">
    <location>
        <begin position="60"/>
        <end position="165"/>
    </location>
</feature>
<sequence length="360" mass="41309">MIFKNKYTFLLVLLVVAVCFNFVNAAKKQKLTPEQQALKNKMKAERMKKSEAADKLIRHSTVKEFKDEVLNDEENLWIVFFGSKKCPHTQKFNPKWLQFQQNMDDGLYNFENIKITKIECYGEQFDFCVSQENQYWPELMFYYKGVKKGSYDGEDEIEDIVKYINEKKDSLMKVKSTKNVKPLKSGLPSKKPGKNPPSNKPSTKNPPKKPTKVPAKRPPPPKPVKDLPPPKNEESKDNESGDNEIEEIDVDDNNYENNNSNNGIEEEIDNSIDDKNHEIENGIEEEDYYIPKKGGNVENNEALDQNEGSSHVLVYSIGGCAACVAGLLFAKKRFRGQGYSRIGGNERTAQMRYKYDKHIV</sequence>
<evidence type="ECO:0000313" key="6">
    <source>
        <dbReference type="EMBL" id="ORY62006.1"/>
    </source>
</evidence>
<dbReference type="PANTHER" id="PTHR45672">
    <property type="entry name" value="PROTEIN DISULFIDE-ISOMERASE C17H9.14C-RELATED"/>
    <property type="match status" value="1"/>
</dbReference>
<dbReference type="GO" id="GO:0003756">
    <property type="term" value="F:protein disulfide isomerase activity"/>
    <property type="evidence" value="ECO:0007669"/>
    <property type="project" value="TreeGrafter"/>
</dbReference>
<dbReference type="InterPro" id="IPR013766">
    <property type="entry name" value="Thioredoxin_domain"/>
</dbReference>
<accession>A0A1Y2DSA4</accession>
<keyword evidence="7" id="KW-1185">Reference proteome</keyword>
<dbReference type="Proteomes" id="UP000193920">
    <property type="component" value="Unassembled WGS sequence"/>
</dbReference>
<dbReference type="OrthoDB" id="2148866at2759"/>
<dbReference type="Gene3D" id="3.40.30.10">
    <property type="entry name" value="Glutaredoxin"/>
    <property type="match status" value="1"/>
</dbReference>
<dbReference type="PANTHER" id="PTHR45672:SF3">
    <property type="entry name" value="THIOREDOXIN DOMAIN-CONTAINING PROTEIN 5"/>
    <property type="match status" value="1"/>
</dbReference>
<feature type="region of interest" description="Disordered" evidence="3">
    <location>
        <begin position="175"/>
        <end position="270"/>
    </location>
</feature>
<comment type="caution">
    <text evidence="6">The sequence shown here is derived from an EMBL/GenBank/DDBJ whole genome shotgun (WGS) entry which is preliminary data.</text>
</comment>
<dbReference type="STRING" id="1754190.A0A1Y2DSA4"/>
<evidence type="ECO:0000256" key="3">
    <source>
        <dbReference type="SAM" id="MobiDB-lite"/>
    </source>
</evidence>
<feature type="compositionally biased region" description="Pro residues" evidence="3">
    <location>
        <begin position="216"/>
        <end position="230"/>
    </location>
</feature>
<dbReference type="CDD" id="cd02961">
    <property type="entry name" value="PDI_a_family"/>
    <property type="match status" value="1"/>
</dbReference>
<keyword evidence="2 4" id="KW-0732">Signal</keyword>
<feature type="compositionally biased region" description="Low complexity" evidence="3">
    <location>
        <begin position="182"/>
        <end position="193"/>
    </location>
</feature>
<name>A0A1Y2DSA4_9FUNG</name>
<feature type="compositionally biased region" description="Basic residues" evidence="3">
    <location>
        <begin position="206"/>
        <end position="215"/>
    </location>
</feature>
<evidence type="ECO:0000259" key="5">
    <source>
        <dbReference type="Pfam" id="PF00085"/>
    </source>
</evidence>